<dbReference type="InterPro" id="IPR044492">
    <property type="entry name" value="P_typ_ATPase_HD_dom"/>
</dbReference>
<dbReference type="AlphaFoldDB" id="A0A9D1ESA0"/>
<evidence type="ECO:0000256" key="4">
    <source>
        <dbReference type="ARBA" id="ARBA00022989"/>
    </source>
</evidence>
<reference evidence="9" key="2">
    <citation type="journal article" date="2021" name="PeerJ">
        <title>Extensive microbial diversity within the chicken gut microbiome revealed by metagenomics and culture.</title>
        <authorList>
            <person name="Gilroy R."/>
            <person name="Ravi A."/>
            <person name="Getino M."/>
            <person name="Pursley I."/>
            <person name="Horton D.L."/>
            <person name="Alikhan N.F."/>
            <person name="Baker D."/>
            <person name="Gharbi K."/>
            <person name="Hall N."/>
            <person name="Watson M."/>
            <person name="Adriaenssens E.M."/>
            <person name="Foster-Nyarko E."/>
            <person name="Jarju S."/>
            <person name="Secka A."/>
            <person name="Antonio M."/>
            <person name="Oren A."/>
            <person name="Chaudhuri R.R."/>
            <person name="La Ragione R."/>
            <person name="Hildebrand F."/>
            <person name="Pallen M.J."/>
        </authorList>
    </citation>
    <scope>NUCLEOTIDE SEQUENCE</scope>
    <source>
        <strain evidence="9">CHK190-19873</strain>
    </source>
</reference>
<feature type="region of interest" description="Disordered" evidence="6">
    <location>
        <begin position="1"/>
        <end position="45"/>
    </location>
</feature>
<proteinExistence type="predicted"/>
<dbReference type="Gene3D" id="3.40.1110.10">
    <property type="entry name" value="Calcium-transporting ATPase, cytoplasmic domain N"/>
    <property type="match status" value="1"/>
</dbReference>
<feature type="transmembrane region" description="Helical" evidence="7">
    <location>
        <begin position="730"/>
        <end position="748"/>
    </location>
</feature>
<evidence type="ECO:0000256" key="2">
    <source>
        <dbReference type="ARBA" id="ARBA00022692"/>
    </source>
</evidence>
<feature type="transmembrane region" description="Helical" evidence="7">
    <location>
        <begin position="106"/>
        <end position="124"/>
    </location>
</feature>
<dbReference type="InterPro" id="IPR023299">
    <property type="entry name" value="ATPase_P-typ_cyto_dom_N"/>
</dbReference>
<protein>
    <submittedName>
        <fullName evidence="9">HAD-IC family P-type ATPase</fullName>
    </submittedName>
</protein>
<dbReference type="GO" id="GO:0016020">
    <property type="term" value="C:membrane"/>
    <property type="evidence" value="ECO:0007669"/>
    <property type="project" value="UniProtKB-SubCell"/>
</dbReference>
<dbReference type="SFLD" id="SFLDS00003">
    <property type="entry name" value="Haloacid_Dehalogenase"/>
    <property type="match status" value="1"/>
</dbReference>
<dbReference type="Gene3D" id="1.20.1110.10">
    <property type="entry name" value="Calcium-transporting ATPase, transmembrane domain"/>
    <property type="match status" value="1"/>
</dbReference>
<dbReference type="Gene3D" id="3.40.50.1000">
    <property type="entry name" value="HAD superfamily/HAD-like"/>
    <property type="match status" value="1"/>
</dbReference>
<dbReference type="InterPro" id="IPR008250">
    <property type="entry name" value="ATPase_P-typ_transduc_dom_A_sf"/>
</dbReference>
<dbReference type="InterPro" id="IPR018303">
    <property type="entry name" value="ATPase_P-typ_P_site"/>
</dbReference>
<dbReference type="SUPFAM" id="SSF81665">
    <property type="entry name" value="Calcium ATPase, transmembrane domain M"/>
    <property type="match status" value="1"/>
</dbReference>
<dbReference type="PRINTS" id="PR00120">
    <property type="entry name" value="HATPASE"/>
</dbReference>
<comment type="caution">
    <text evidence="9">The sequence shown here is derived from an EMBL/GenBank/DDBJ whole genome shotgun (WGS) entry which is preliminary data.</text>
</comment>
<gene>
    <name evidence="9" type="ORF">IAB44_07270</name>
</gene>
<feature type="domain" description="P-type ATPase A" evidence="8">
    <location>
        <begin position="137"/>
        <end position="235"/>
    </location>
</feature>
<evidence type="ECO:0000256" key="6">
    <source>
        <dbReference type="SAM" id="MobiDB-lite"/>
    </source>
</evidence>
<dbReference type="Gene3D" id="2.70.150.10">
    <property type="entry name" value="Calcium-transporting ATPase, cytoplasmic transduction domain A"/>
    <property type="match status" value="1"/>
</dbReference>
<dbReference type="SFLD" id="SFLDG00002">
    <property type="entry name" value="C1.7:_P-type_atpase_like"/>
    <property type="match status" value="1"/>
</dbReference>
<name>A0A9D1ESA0_9FIRM</name>
<accession>A0A9D1ESA0</accession>
<keyword evidence="4 7" id="KW-1133">Transmembrane helix</keyword>
<dbReference type="SUPFAM" id="SSF56784">
    <property type="entry name" value="HAD-like"/>
    <property type="match status" value="1"/>
</dbReference>
<feature type="compositionally biased region" description="Acidic residues" evidence="6">
    <location>
        <begin position="25"/>
        <end position="42"/>
    </location>
</feature>
<evidence type="ECO:0000256" key="3">
    <source>
        <dbReference type="ARBA" id="ARBA00022967"/>
    </source>
</evidence>
<evidence type="ECO:0000313" key="10">
    <source>
        <dbReference type="Proteomes" id="UP000823935"/>
    </source>
</evidence>
<keyword evidence="3" id="KW-1278">Translocase</keyword>
<dbReference type="InterPro" id="IPR023298">
    <property type="entry name" value="ATPase_P-typ_TM_dom_sf"/>
</dbReference>
<dbReference type="SFLD" id="SFLDF00027">
    <property type="entry name" value="p-type_atpase"/>
    <property type="match status" value="1"/>
</dbReference>
<dbReference type="InterPro" id="IPR023214">
    <property type="entry name" value="HAD_sf"/>
</dbReference>
<dbReference type="GO" id="GO:0016887">
    <property type="term" value="F:ATP hydrolysis activity"/>
    <property type="evidence" value="ECO:0007669"/>
    <property type="project" value="InterPro"/>
</dbReference>
<dbReference type="Pfam" id="PF00702">
    <property type="entry name" value="Hydrolase"/>
    <property type="match status" value="1"/>
</dbReference>
<dbReference type="EMBL" id="DVIQ01000035">
    <property type="protein sequence ID" value="HIS31332.1"/>
    <property type="molecule type" value="Genomic_DNA"/>
</dbReference>
<feature type="transmembrane region" description="Helical" evidence="7">
    <location>
        <begin position="699"/>
        <end position="718"/>
    </location>
</feature>
<evidence type="ECO:0000256" key="1">
    <source>
        <dbReference type="ARBA" id="ARBA00004141"/>
    </source>
</evidence>
<dbReference type="Proteomes" id="UP000823935">
    <property type="component" value="Unassembled WGS sequence"/>
</dbReference>
<dbReference type="SUPFAM" id="SSF81653">
    <property type="entry name" value="Calcium ATPase, transduction domain A"/>
    <property type="match status" value="1"/>
</dbReference>
<feature type="transmembrane region" description="Helical" evidence="7">
    <location>
        <begin position="789"/>
        <end position="808"/>
    </location>
</feature>
<evidence type="ECO:0000256" key="5">
    <source>
        <dbReference type="ARBA" id="ARBA00023136"/>
    </source>
</evidence>
<organism evidence="9 10">
    <name type="scientific">Candidatus Limivivens intestinipullorum</name>
    <dbReference type="NCBI Taxonomy" id="2840858"/>
    <lineage>
        <taxon>Bacteria</taxon>
        <taxon>Bacillati</taxon>
        <taxon>Bacillota</taxon>
        <taxon>Clostridia</taxon>
        <taxon>Lachnospirales</taxon>
        <taxon>Lachnospiraceae</taxon>
        <taxon>Lachnospiraceae incertae sedis</taxon>
        <taxon>Candidatus Limivivens</taxon>
    </lineage>
</organism>
<evidence type="ECO:0000256" key="7">
    <source>
        <dbReference type="SAM" id="Phobius"/>
    </source>
</evidence>
<comment type="subcellular location">
    <subcellularLocation>
        <location evidence="1">Membrane</location>
        <topology evidence="1">Multi-pass membrane protein</topology>
    </subcellularLocation>
</comment>
<reference evidence="9" key="1">
    <citation type="submission" date="2020-10" db="EMBL/GenBank/DDBJ databases">
        <authorList>
            <person name="Gilroy R."/>
        </authorList>
    </citation>
    <scope>NUCLEOTIDE SEQUENCE</scope>
    <source>
        <strain evidence="9">CHK190-19873</strain>
    </source>
</reference>
<evidence type="ECO:0000313" key="9">
    <source>
        <dbReference type="EMBL" id="HIS31332.1"/>
    </source>
</evidence>
<feature type="transmembrane region" description="Helical" evidence="7">
    <location>
        <begin position="635"/>
        <end position="653"/>
    </location>
</feature>
<dbReference type="Pfam" id="PF00122">
    <property type="entry name" value="E1-E2_ATPase"/>
    <property type="match status" value="1"/>
</dbReference>
<keyword evidence="2 7" id="KW-0812">Transmembrane</keyword>
<dbReference type="PANTHER" id="PTHR42861">
    <property type="entry name" value="CALCIUM-TRANSPORTING ATPASE"/>
    <property type="match status" value="1"/>
</dbReference>
<feature type="transmembrane region" description="Helical" evidence="7">
    <location>
        <begin position="659"/>
        <end position="679"/>
    </location>
</feature>
<sequence>MEAVPAGTDLHKENAAGDASKNQDSENEEPLPEEGPDPDETADPNVLGLTSAQVEKRVRLGRVNDTGENIFKTKKEIIKTHTLTYFNFLNLALGCLILISGQIKNITFMGVIIINSLIGIAQEMKVKKLVDKLSVITASKARVIRDEKEQEIPIQEVVTDDIMLVSTGDQVCADSVVLESNGMEVNESMLTGESKPVHKKEGDRLMSGSFLTAGTGTVRVVHVGEENYAYQLMKKAKTKKRATSEMQQTIIRIIKIIGIVIIPIGIMLYLSQRNASGADFSDALVNTVAGVIGMIPEGLVLLTSISFILGVGRLARKRALVQEMEAIEALARVNVLCLDKTGTITTGKLEVVQVIPVNGSEESRVTQVMNHLAFAFDDINNTQEALMEYFTRKENWRVQQKIPFSSDRKYRAIRYSSEGCFVLGAPEFLIEDDPELTRQVDRFSEEGLRVLLLGACDDIFPEDGRIAGVRPMGLIVISDCIRPEAMDTFRYFREQNVDIKVISGDNPVTVSQIAVKAGLEGGERYVDASTLPEDPEELAEEVEKYSVFGRVKPEQKQKLVRAYQSNKKVVGMVGDGVNDVLALKDADCGIAMAAGSDAAKQVAHIVLLDSNFACLKNIVSEGRIIITNIERVSSLYLTKTIYSMILCILFIILQREYPFIPIQLSWMSTTAIGIPSFILTLERIEAVNRTGFLRYVMRYAVPTALTMVVTMLMIQLFVPFWDGDETMTSTMNMLVGTAVSMILLVRLCQPMNLLRRSLCIAVVIIYCAGVLLVPGLLGIYPIYRWEVVFVIPMICMSAELTRLFSWFINKCYQFRRWMAAKLASLREKLNIG</sequence>
<dbReference type="InterPro" id="IPR059000">
    <property type="entry name" value="ATPase_P-type_domA"/>
</dbReference>
<feature type="transmembrane region" description="Helical" evidence="7">
    <location>
        <begin position="760"/>
        <end position="783"/>
    </location>
</feature>
<feature type="transmembrane region" description="Helical" evidence="7">
    <location>
        <begin position="249"/>
        <end position="271"/>
    </location>
</feature>
<dbReference type="GO" id="GO:0005524">
    <property type="term" value="F:ATP binding"/>
    <property type="evidence" value="ECO:0007669"/>
    <property type="project" value="InterPro"/>
</dbReference>
<dbReference type="InterPro" id="IPR036412">
    <property type="entry name" value="HAD-like_sf"/>
</dbReference>
<dbReference type="PROSITE" id="PS00154">
    <property type="entry name" value="ATPASE_E1_E2"/>
    <property type="match status" value="1"/>
</dbReference>
<evidence type="ECO:0000259" key="8">
    <source>
        <dbReference type="Pfam" id="PF00122"/>
    </source>
</evidence>
<feature type="transmembrane region" description="Helical" evidence="7">
    <location>
        <begin position="283"/>
        <end position="309"/>
    </location>
</feature>
<dbReference type="PRINTS" id="PR00119">
    <property type="entry name" value="CATATPASE"/>
</dbReference>
<dbReference type="NCBIfam" id="TIGR01494">
    <property type="entry name" value="ATPase_P-type"/>
    <property type="match status" value="2"/>
</dbReference>
<keyword evidence="5 7" id="KW-0472">Membrane</keyword>
<dbReference type="InterPro" id="IPR001757">
    <property type="entry name" value="P_typ_ATPase"/>
</dbReference>